<name>E1Y8R2_9BACT</name>
<reference evidence="2" key="1">
    <citation type="journal article" date="2011" name="Environ. Microbiol.">
        <title>Genomic insights into the metabolic potential of the polycyclic aromatic hydrocarbon degrading sulfate-reducing Deltaproteobacterium N47.</title>
        <authorList>
            <person name="Bergmann F."/>
            <person name="Selesi D."/>
            <person name="Weinmaier T."/>
            <person name="Tischler P."/>
            <person name="Rattei T."/>
            <person name="Meckenstock R.U."/>
        </authorList>
    </citation>
    <scope>NUCLEOTIDE SEQUENCE</scope>
</reference>
<dbReference type="AlphaFoldDB" id="E1Y8R2"/>
<feature type="domain" description="HTH marR-type" evidence="1">
    <location>
        <begin position="25"/>
        <end position="74"/>
    </location>
</feature>
<dbReference type="GO" id="GO:0003700">
    <property type="term" value="F:DNA-binding transcription factor activity"/>
    <property type="evidence" value="ECO:0007669"/>
    <property type="project" value="InterPro"/>
</dbReference>
<dbReference type="InterPro" id="IPR000835">
    <property type="entry name" value="HTH_MarR-typ"/>
</dbReference>
<dbReference type="InterPro" id="IPR036388">
    <property type="entry name" value="WH-like_DNA-bd_sf"/>
</dbReference>
<protein>
    <recommendedName>
        <fullName evidence="1">HTH marR-type domain-containing protein</fullName>
    </recommendedName>
</protein>
<proteinExistence type="predicted"/>
<accession>E1Y8R2</accession>
<dbReference type="Pfam" id="PF12802">
    <property type="entry name" value="MarR_2"/>
    <property type="match status" value="1"/>
</dbReference>
<evidence type="ECO:0000313" key="2">
    <source>
        <dbReference type="EMBL" id="CBX26956.1"/>
    </source>
</evidence>
<gene>
    <name evidence="2" type="ORF">N47_A09850</name>
</gene>
<organism evidence="2">
    <name type="scientific">uncultured Desulfobacterium sp</name>
    <dbReference type="NCBI Taxonomy" id="201089"/>
    <lineage>
        <taxon>Bacteria</taxon>
        <taxon>Pseudomonadati</taxon>
        <taxon>Thermodesulfobacteriota</taxon>
        <taxon>Desulfobacteria</taxon>
        <taxon>Desulfobacterales</taxon>
        <taxon>Desulfobacteriaceae</taxon>
        <taxon>Desulfobacterium</taxon>
        <taxon>environmental samples</taxon>
    </lineage>
</organism>
<evidence type="ECO:0000259" key="1">
    <source>
        <dbReference type="Pfam" id="PF12802"/>
    </source>
</evidence>
<dbReference type="InterPro" id="IPR011991">
    <property type="entry name" value="ArsR-like_HTH"/>
</dbReference>
<sequence>MKPAKPDTEIGLDEKLDEKLGKNRSMILRLMMSNPAVTVSELSTALSISRTATDKNIQILKSQGYVERIGSAKGGHWRVRGSIK</sequence>
<dbReference type="CDD" id="cd00090">
    <property type="entry name" value="HTH_ARSR"/>
    <property type="match status" value="1"/>
</dbReference>
<dbReference type="SUPFAM" id="SSF46785">
    <property type="entry name" value="Winged helix' DNA-binding domain"/>
    <property type="match status" value="1"/>
</dbReference>
<dbReference type="EMBL" id="FR695864">
    <property type="protein sequence ID" value="CBX26956.1"/>
    <property type="molecule type" value="Genomic_DNA"/>
</dbReference>
<dbReference type="Gene3D" id="1.10.10.10">
    <property type="entry name" value="Winged helix-like DNA-binding domain superfamily/Winged helix DNA-binding domain"/>
    <property type="match status" value="1"/>
</dbReference>
<dbReference type="InterPro" id="IPR036390">
    <property type="entry name" value="WH_DNA-bd_sf"/>
</dbReference>